<dbReference type="Gene3D" id="3.40.50.1220">
    <property type="entry name" value="TPP-binding domain"/>
    <property type="match status" value="1"/>
</dbReference>
<dbReference type="AlphaFoldDB" id="A0A8J2S3C3"/>
<evidence type="ECO:0000256" key="1">
    <source>
        <dbReference type="ARBA" id="ARBA00022679"/>
    </source>
</evidence>
<keyword evidence="3" id="KW-0479">Metal-binding</keyword>
<dbReference type="GO" id="GO:0017136">
    <property type="term" value="F:histone deacetylase activity, NAD-dependent"/>
    <property type="evidence" value="ECO:0007669"/>
    <property type="project" value="TreeGrafter"/>
</dbReference>
<dbReference type="SUPFAM" id="SSF52467">
    <property type="entry name" value="DHS-like NAD/FAD-binding domain"/>
    <property type="match status" value="1"/>
</dbReference>
<dbReference type="InterPro" id="IPR003000">
    <property type="entry name" value="Sirtuin"/>
</dbReference>
<feature type="binding site" evidence="3">
    <location>
        <position position="232"/>
    </location>
    <ligand>
        <name>Zn(2+)</name>
        <dbReference type="ChEBI" id="CHEBI:29105"/>
    </ligand>
</feature>
<dbReference type="PANTHER" id="PTHR11085:SF10">
    <property type="entry name" value="NAD-DEPENDENT PROTEIN DEACYLASE SIRTUIN-5, MITOCHONDRIAL-RELATED"/>
    <property type="match status" value="1"/>
</dbReference>
<dbReference type="GO" id="GO:0046872">
    <property type="term" value="F:metal ion binding"/>
    <property type="evidence" value="ECO:0007669"/>
    <property type="project" value="UniProtKB-KW"/>
</dbReference>
<evidence type="ECO:0000256" key="3">
    <source>
        <dbReference type="PROSITE-ProRule" id="PRU00236"/>
    </source>
</evidence>
<feature type="signal peptide" evidence="4">
    <location>
        <begin position="1"/>
        <end position="19"/>
    </location>
</feature>
<feature type="binding site" evidence="3">
    <location>
        <position position="175"/>
    </location>
    <ligand>
        <name>Zn(2+)</name>
        <dbReference type="ChEBI" id="CHEBI:29105"/>
    </ligand>
</feature>
<keyword evidence="7" id="KW-1185">Reference proteome</keyword>
<evidence type="ECO:0000259" key="5">
    <source>
        <dbReference type="PROSITE" id="PS50305"/>
    </source>
</evidence>
<keyword evidence="2" id="KW-0520">NAD</keyword>
<comment type="caution">
    <text evidence="6">The sequence shown here is derived from an EMBL/GenBank/DDBJ whole genome shotgun (WGS) entry which is preliminary data.</text>
</comment>
<evidence type="ECO:0000313" key="7">
    <source>
        <dbReference type="Proteomes" id="UP000789595"/>
    </source>
</evidence>
<evidence type="ECO:0000313" key="6">
    <source>
        <dbReference type="EMBL" id="CAH0363957.1"/>
    </source>
</evidence>
<protein>
    <recommendedName>
        <fullName evidence="5">Deacetylase sirtuin-type domain-containing protein</fullName>
    </recommendedName>
</protein>
<organism evidence="6 7">
    <name type="scientific">Pelagomonas calceolata</name>
    <dbReference type="NCBI Taxonomy" id="35677"/>
    <lineage>
        <taxon>Eukaryota</taxon>
        <taxon>Sar</taxon>
        <taxon>Stramenopiles</taxon>
        <taxon>Ochrophyta</taxon>
        <taxon>Pelagophyceae</taxon>
        <taxon>Pelagomonadales</taxon>
        <taxon>Pelagomonadaceae</taxon>
        <taxon>Pelagomonas</taxon>
    </lineage>
</organism>
<dbReference type="InterPro" id="IPR026591">
    <property type="entry name" value="Sirtuin_cat_small_dom_sf"/>
</dbReference>
<dbReference type="Gene3D" id="3.30.1600.10">
    <property type="entry name" value="SIR2/SIRT2 'Small Domain"/>
    <property type="match status" value="1"/>
</dbReference>
<keyword evidence="4" id="KW-0732">Signal</keyword>
<feature type="domain" description="Deacetylase sirtuin-type" evidence="5">
    <location>
        <begin position="45"/>
        <end position="329"/>
    </location>
</feature>
<evidence type="ECO:0000256" key="4">
    <source>
        <dbReference type="SAM" id="SignalP"/>
    </source>
</evidence>
<feature type="active site" description="Proton acceptor" evidence="3">
    <location>
        <position position="167"/>
    </location>
</feature>
<name>A0A8J2S3C3_9STRA</name>
<feature type="chain" id="PRO_5035178372" description="Deacetylase sirtuin-type domain-containing protein" evidence="4">
    <location>
        <begin position="20"/>
        <end position="329"/>
    </location>
</feature>
<reference evidence="6" key="1">
    <citation type="submission" date="2021-11" db="EMBL/GenBank/DDBJ databases">
        <authorList>
            <consortium name="Genoscope - CEA"/>
            <person name="William W."/>
        </authorList>
    </citation>
    <scope>NUCLEOTIDE SEQUENCE</scope>
</reference>
<dbReference type="GO" id="GO:0070403">
    <property type="term" value="F:NAD+ binding"/>
    <property type="evidence" value="ECO:0007669"/>
    <property type="project" value="InterPro"/>
</dbReference>
<evidence type="ECO:0000256" key="2">
    <source>
        <dbReference type="ARBA" id="ARBA00023027"/>
    </source>
</evidence>
<feature type="binding site" evidence="3">
    <location>
        <position position="235"/>
    </location>
    <ligand>
        <name>Zn(2+)</name>
        <dbReference type="ChEBI" id="CHEBI:29105"/>
    </ligand>
</feature>
<dbReference type="Proteomes" id="UP000789595">
    <property type="component" value="Unassembled WGS sequence"/>
</dbReference>
<dbReference type="OrthoDB" id="424302at2759"/>
<dbReference type="InterPro" id="IPR029035">
    <property type="entry name" value="DHS-like_NAD/FAD-binding_dom"/>
</dbReference>
<feature type="binding site" evidence="3">
    <location>
        <position position="178"/>
    </location>
    <ligand>
        <name>Zn(2+)</name>
        <dbReference type="ChEBI" id="CHEBI:29105"/>
    </ligand>
</feature>
<dbReference type="PANTHER" id="PTHR11085">
    <property type="entry name" value="NAD-DEPENDENT PROTEIN DEACYLASE SIRTUIN-5, MITOCHONDRIAL-RELATED"/>
    <property type="match status" value="1"/>
</dbReference>
<sequence>MLTRSTTMVLLMTLRRASTIAPRVAWKPKATLSGRLEGLLQAPAEKDDPAAAQRLAQWLSDKRNVVVLTGAGLSTDSGIPDYRGKAGSYRLGHVPIGHDEFMRNESSRRRYWARALVGYPAFAAAKPNDAHFAVAALEEAGVVSQVITQNVDGLHEAAGSRKVIPLHGRGYRVQCMSCGAESCRGEYHSTLAARNPNYAGVIGSARDGAQALRPDADAAVDDISGFDDIAPCGACGGLIKPAVTFFGDVVPKDRVEACSAALDDADGLLCIGTSLAVYSAFRFARRARDDGTPICILNRGPTRCDTEDFPGLTKVNAGVAALAEAVVGM</sequence>
<dbReference type="InterPro" id="IPR026590">
    <property type="entry name" value="Ssirtuin_cat_dom"/>
</dbReference>
<keyword evidence="1" id="KW-0808">Transferase</keyword>
<dbReference type="PROSITE" id="PS50305">
    <property type="entry name" value="SIRTUIN"/>
    <property type="match status" value="1"/>
</dbReference>
<keyword evidence="3" id="KW-0862">Zinc</keyword>
<accession>A0A8J2S3C3</accession>
<dbReference type="InterPro" id="IPR050134">
    <property type="entry name" value="NAD-dep_sirtuin_deacylases"/>
</dbReference>
<dbReference type="Pfam" id="PF02146">
    <property type="entry name" value="SIR2"/>
    <property type="match status" value="1"/>
</dbReference>
<gene>
    <name evidence="6" type="ORF">PECAL_1P03010</name>
</gene>
<dbReference type="EMBL" id="CAKKNE010000001">
    <property type="protein sequence ID" value="CAH0363957.1"/>
    <property type="molecule type" value="Genomic_DNA"/>
</dbReference>
<proteinExistence type="predicted"/>